<organism evidence="1 2">
    <name type="scientific">Pseudomonas putida</name>
    <name type="common">Arthrobacter siderocapsulatus</name>
    <dbReference type="NCBI Taxonomy" id="303"/>
    <lineage>
        <taxon>Bacteria</taxon>
        <taxon>Pseudomonadati</taxon>
        <taxon>Pseudomonadota</taxon>
        <taxon>Gammaproteobacteria</taxon>
        <taxon>Pseudomonadales</taxon>
        <taxon>Pseudomonadaceae</taxon>
        <taxon>Pseudomonas</taxon>
    </lineage>
</organism>
<dbReference type="AlphaFoldDB" id="A0A6S5EGR8"/>
<dbReference type="Proteomes" id="UP000515680">
    <property type="component" value="Chromosome"/>
</dbReference>
<reference evidence="1 2" key="1">
    <citation type="submission" date="2019-12" db="EMBL/GenBank/DDBJ databases">
        <title>complete genome sequences of Pseudomonas putida str. WP8-W18-CRE-01 isolated from wastewater treatment plant effluent.</title>
        <authorList>
            <person name="Sekizuka T."/>
            <person name="Itokawa K."/>
            <person name="Yatsu K."/>
            <person name="Inamine Y."/>
            <person name="Kuroda M."/>
        </authorList>
    </citation>
    <scope>NUCLEOTIDE SEQUENCE [LARGE SCALE GENOMIC DNA]</scope>
    <source>
        <strain evidence="1 2">WP8-W18-CRE-01</strain>
    </source>
</reference>
<dbReference type="RefSeq" id="WP_182815486.1">
    <property type="nucleotide sequence ID" value="NZ_AP022055.1"/>
</dbReference>
<sequence length="58" mass="6837">MDFCDLQAALLVRRNQKKARDFYAADEIWNKASMRPEYLAGQHTRRYVEASGHCQTFK</sequence>
<protein>
    <submittedName>
        <fullName evidence="1">Uncharacterized protein</fullName>
    </submittedName>
</protein>
<gene>
    <name evidence="1" type="ORF">WP8W18C01_30520</name>
</gene>
<accession>A0A6S5EGR8</accession>
<name>A0A6S5EGR8_PSEPU</name>
<dbReference type="GeneID" id="93544705"/>
<proteinExistence type="predicted"/>
<evidence type="ECO:0000313" key="2">
    <source>
        <dbReference type="Proteomes" id="UP000515680"/>
    </source>
</evidence>
<evidence type="ECO:0000313" key="1">
    <source>
        <dbReference type="EMBL" id="BBT40711.1"/>
    </source>
</evidence>
<dbReference type="EMBL" id="AP022227">
    <property type="protein sequence ID" value="BBT40711.1"/>
    <property type="molecule type" value="Genomic_DNA"/>
</dbReference>